<sequence>MKKKSKMDRMTKAFAIIIIVVILASIVGNLILSMTY</sequence>
<name>A0A1H8ZQP7_9LACT</name>
<evidence type="ECO:0000313" key="3">
    <source>
        <dbReference type="Proteomes" id="UP000198833"/>
    </source>
</evidence>
<proteinExistence type="predicted"/>
<dbReference type="Proteomes" id="UP000198833">
    <property type="component" value="Unassembled WGS sequence"/>
</dbReference>
<evidence type="ECO:0000256" key="1">
    <source>
        <dbReference type="SAM" id="Phobius"/>
    </source>
</evidence>
<protein>
    <recommendedName>
        <fullName evidence="4">DUF4044 domain-containing protein</fullName>
    </recommendedName>
</protein>
<evidence type="ECO:0008006" key="4">
    <source>
        <dbReference type="Google" id="ProtNLM"/>
    </source>
</evidence>
<keyword evidence="1" id="KW-0812">Transmembrane</keyword>
<feature type="transmembrane region" description="Helical" evidence="1">
    <location>
        <begin position="12"/>
        <end position="32"/>
    </location>
</feature>
<gene>
    <name evidence="2" type="ORF">SAMN04488558_101303</name>
</gene>
<organism evidence="2 3">
    <name type="scientific">Ignavigranum ruoffiae</name>
    <dbReference type="NCBI Taxonomy" id="89093"/>
    <lineage>
        <taxon>Bacteria</taxon>
        <taxon>Bacillati</taxon>
        <taxon>Bacillota</taxon>
        <taxon>Bacilli</taxon>
        <taxon>Lactobacillales</taxon>
        <taxon>Aerococcaceae</taxon>
        <taxon>Ignavigranum</taxon>
    </lineage>
</organism>
<dbReference type="EMBL" id="FOEN01000001">
    <property type="protein sequence ID" value="SEP66617.1"/>
    <property type="molecule type" value="Genomic_DNA"/>
</dbReference>
<keyword evidence="3" id="KW-1185">Reference proteome</keyword>
<evidence type="ECO:0000313" key="2">
    <source>
        <dbReference type="EMBL" id="SEP66617.1"/>
    </source>
</evidence>
<accession>A0A1H8ZQP7</accession>
<keyword evidence="1" id="KW-1133">Transmembrane helix</keyword>
<reference evidence="2 3" key="1">
    <citation type="submission" date="2016-10" db="EMBL/GenBank/DDBJ databases">
        <authorList>
            <person name="de Groot N.N."/>
        </authorList>
    </citation>
    <scope>NUCLEOTIDE SEQUENCE [LARGE SCALE GENOMIC DNA]</scope>
    <source>
        <strain evidence="2 3">DSM 15695</strain>
    </source>
</reference>
<dbReference type="AlphaFoldDB" id="A0A1H8ZQP7"/>
<dbReference type="STRING" id="89093.SAMN04488558_101303"/>
<keyword evidence="1" id="KW-0472">Membrane</keyword>